<organism evidence="3 4">
    <name type="scientific">Penicillium capsulatum</name>
    <dbReference type="NCBI Taxonomy" id="69766"/>
    <lineage>
        <taxon>Eukaryota</taxon>
        <taxon>Fungi</taxon>
        <taxon>Dikarya</taxon>
        <taxon>Ascomycota</taxon>
        <taxon>Pezizomycotina</taxon>
        <taxon>Eurotiomycetes</taxon>
        <taxon>Eurotiomycetidae</taxon>
        <taxon>Eurotiales</taxon>
        <taxon>Aspergillaceae</taxon>
        <taxon>Penicillium</taxon>
    </lineage>
</organism>
<dbReference type="AlphaFoldDB" id="A0A9W9HRM0"/>
<sequence>MARPWEYQGNESSRQRGRPRGSGWQSWRPGAQPPKNRPGSITKRDLYSDNDSGKRSWSASGDKFQLETIISILKTYQERLSALEDNLQARHQRLEKNTQDSQKSFEEIISRQDERIKSIVMAQDKRAEEALAIDTKRNEKLNNLGHLLENMSNAISQYAQPVTIPEVGGTPNDFDLFFENQLDQPGSLMN</sequence>
<accession>A0A9W9HRM0</accession>
<name>A0A9W9HRM0_9EURO</name>
<dbReference type="Proteomes" id="UP001146351">
    <property type="component" value="Unassembled WGS sequence"/>
</dbReference>
<evidence type="ECO:0000313" key="4">
    <source>
        <dbReference type="Proteomes" id="UP001146351"/>
    </source>
</evidence>
<keyword evidence="4" id="KW-1185">Reference proteome</keyword>
<reference evidence="3" key="1">
    <citation type="submission" date="2022-11" db="EMBL/GenBank/DDBJ databases">
        <authorList>
            <person name="Petersen C."/>
        </authorList>
    </citation>
    <scope>NUCLEOTIDE SEQUENCE</scope>
    <source>
        <strain evidence="3">IBT 21917</strain>
    </source>
</reference>
<gene>
    <name evidence="3" type="ORF">N7492_008445</name>
</gene>
<keyword evidence="1" id="KW-0175">Coiled coil</keyword>
<evidence type="ECO:0000256" key="2">
    <source>
        <dbReference type="SAM" id="MobiDB-lite"/>
    </source>
</evidence>
<evidence type="ECO:0000256" key="1">
    <source>
        <dbReference type="SAM" id="Coils"/>
    </source>
</evidence>
<evidence type="ECO:0000313" key="3">
    <source>
        <dbReference type="EMBL" id="KAJ5155642.1"/>
    </source>
</evidence>
<protein>
    <submittedName>
        <fullName evidence="3">Uncharacterized protein</fullName>
    </submittedName>
</protein>
<proteinExistence type="predicted"/>
<reference evidence="3" key="2">
    <citation type="journal article" date="2023" name="IMA Fungus">
        <title>Comparative genomic study of the Penicillium genus elucidates a diverse pangenome and 15 lateral gene transfer events.</title>
        <authorList>
            <person name="Petersen C."/>
            <person name="Sorensen T."/>
            <person name="Nielsen M.R."/>
            <person name="Sondergaard T.E."/>
            <person name="Sorensen J.L."/>
            <person name="Fitzpatrick D.A."/>
            <person name="Frisvad J.C."/>
            <person name="Nielsen K.L."/>
        </authorList>
    </citation>
    <scope>NUCLEOTIDE SEQUENCE</scope>
    <source>
        <strain evidence="3">IBT 21917</strain>
    </source>
</reference>
<comment type="caution">
    <text evidence="3">The sequence shown here is derived from an EMBL/GenBank/DDBJ whole genome shotgun (WGS) entry which is preliminary data.</text>
</comment>
<feature type="region of interest" description="Disordered" evidence="2">
    <location>
        <begin position="1"/>
        <end position="59"/>
    </location>
</feature>
<dbReference type="EMBL" id="JAPQKO010000006">
    <property type="protein sequence ID" value="KAJ5155642.1"/>
    <property type="molecule type" value="Genomic_DNA"/>
</dbReference>
<feature type="coiled-coil region" evidence="1">
    <location>
        <begin position="66"/>
        <end position="104"/>
    </location>
</feature>
<feature type="compositionally biased region" description="Basic and acidic residues" evidence="2">
    <location>
        <begin position="42"/>
        <end position="54"/>
    </location>
</feature>